<comment type="catalytic activity">
    <reaction evidence="8">
        <text>Mo-molybdopterin + GTP + H(+) = Mo-molybdopterin guanine dinucleotide + diphosphate</text>
        <dbReference type="Rhea" id="RHEA:34243"/>
        <dbReference type="ChEBI" id="CHEBI:15378"/>
        <dbReference type="ChEBI" id="CHEBI:33019"/>
        <dbReference type="ChEBI" id="CHEBI:37565"/>
        <dbReference type="ChEBI" id="CHEBI:71302"/>
        <dbReference type="ChEBI" id="CHEBI:71310"/>
        <dbReference type="EC" id="2.7.7.77"/>
    </reaction>
</comment>
<dbReference type="SUPFAM" id="SSF53448">
    <property type="entry name" value="Nucleotide-diphospho-sugar transferases"/>
    <property type="match status" value="1"/>
</dbReference>
<comment type="similarity">
    <text evidence="8">Belongs to the MobA family.</text>
</comment>
<organism evidence="10 11">
    <name type="scientific">Mycolicibacter engbaekii</name>
    <dbReference type="NCBI Taxonomy" id="188915"/>
    <lineage>
        <taxon>Bacteria</taxon>
        <taxon>Bacillati</taxon>
        <taxon>Actinomycetota</taxon>
        <taxon>Actinomycetes</taxon>
        <taxon>Mycobacteriales</taxon>
        <taxon>Mycobacteriaceae</taxon>
        <taxon>Mycolicibacter</taxon>
    </lineage>
</organism>
<dbReference type="GO" id="GO:0006777">
    <property type="term" value="P:Mo-molybdopterin cofactor biosynthetic process"/>
    <property type="evidence" value="ECO:0007669"/>
    <property type="project" value="UniProtKB-KW"/>
</dbReference>
<dbReference type="EC" id="2.7.7.77" evidence="8"/>
<evidence type="ECO:0000256" key="7">
    <source>
        <dbReference type="ARBA" id="ARBA00023150"/>
    </source>
</evidence>
<dbReference type="STRING" id="188915.AWC02_15740"/>
<evidence type="ECO:0000256" key="6">
    <source>
        <dbReference type="ARBA" id="ARBA00023134"/>
    </source>
</evidence>
<dbReference type="InterPro" id="IPR029044">
    <property type="entry name" value="Nucleotide-diphossugar_trans"/>
</dbReference>
<dbReference type="Proteomes" id="UP000193465">
    <property type="component" value="Unassembled WGS sequence"/>
</dbReference>
<feature type="binding site" evidence="8">
    <location>
        <position position="72"/>
    </location>
    <ligand>
        <name>GTP</name>
        <dbReference type="ChEBI" id="CHEBI:37565"/>
    </ligand>
</feature>
<keyword evidence="3 8" id="KW-0479">Metal-binding</keyword>
<dbReference type="AlphaFoldDB" id="A0A1X1TE10"/>
<dbReference type="CDD" id="cd02503">
    <property type="entry name" value="MobA"/>
    <property type="match status" value="1"/>
</dbReference>
<comment type="function">
    <text evidence="8">Transfers a GMP moiety from GTP to Mo-molybdopterin (Mo-MPT) cofactor (Moco or molybdenum cofactor) to form Mo-molybdopterin guanine dinucleotide (Mo-MGD) cofactor.</text>
</comment>
<keyword evidence="5 8" id="KW-0460">Magnesium</keyword>
<evidence type="ECO:0000259" key="9">
    <source>
        <dbReference type="Pfam" id="PF12804"/>
    </source>
</evidence>
<keyword evidence="6 8" id="KW-0342">GTP-binding</keyword>
<dbReference type="InterPro" id="IPR025877">
    <property type="entry name" value="MobA-like_NTP_Trfase"/>
</dbReference>
<keyword evidence="7 8" id="KW-0501">Molybdenum cofactor biosynthesis</keyword>
<feature type="binding site" evidence="8">
    <location>
        <position position="23"/>
    </location>
    <ligand>
        <name>GTP</name>
        <dbReference type="ChEBI" id="CHEBI:37565"/>
    </ligand>
</feature>
<evidence type="ECO:0000256" key="2">
    <source>
        <dbReference type="ARBA" id="ARBA00022679"/>
    </source>
</evidence>
<comment type="cofactor">
    <cofactor evidence="8">
        <name>Mg(2+)</name>
        <dbReference type="ChEBI" id="CHEBI:18420"/>
    </cofactor>
</comment>
<keyword evidence="1 8" id="KW-0963">Cytoplasm</keyword>
<dbReference type="NCBIfam" id="NF001855">
    <property type="entry name" value="PRK00576.1"/>
    <property type="match status" value="1"/>
</dbReference>
<comment type="caution">
    <text evidence="8">Lacks conserved residue(s) required for the propagation of feature annotation.</text>
</comment>
<dbReference type="GO" id="GO:0005737">
    <property type="term" value="C:cytoplasm"/>
    <property type="evidence" value="ECO:0007669"/>
    <property type="project" value="UniProtKB-SubCell"/>
</dbReference>
<feature type="binding site" evidence="8">
    <location>
        <begin position="11"/>
        <end position="13"/>
    </location>
    <ligand>
        <name>GTP</name>
        <dbReference type="ChEBI" id="CHEBI:37565"/>
    </ligand>
</feature>
<evidence type="ECO:0000256" key="1">
    <source>
        <dbReference type="ARBA" id="ARBA00022490"/>
    </source>
</evidence>
<reference evidence="10 11" key="1">
    <citation type="submission" date="2016-01" db="EMBL/GenBank/DDBJ databases">
        <title>The new phylogeny of the genus Mycobacterium.</title>
        <authorList>
            <person name="Tarcisio F."/>
            <person name="Conor M."/>
            <person name="Antonella G."/>
            <person name="Elisabetta G."/>
            <person name="Giulia F.S."/>
            <person name="Sara T."/>
            <person name="Anna F."/>
            <person name="Clotilde B."/>
            <person name="Roberto B."/>
            <person name="Veronica D.S."/>
            <person name="Fabio R."/>
            <person name="Monica P."/>
            <person name="Olivier J."/>
            <person name="Enrico T."/>
            <person name="Nicola S."/>
        </authorList>
    </citation>
    <scope>NUCLEOTIDE SEQUENCE [LARGE SCALE GENOMIC DNA]</scope>
    <source>
        <strain evidence="10 11">ATCC 27353</strain>
    </source>
</reference>
<evidence type="ECO:0000256" key="8">
    <source>
        <dbReference type="HAMAP-Rule" id="MF_00316"/>
    </source>
</evidence>
<dbReference type="GO" id="GO:0061603">
    <property type="term" value="F:molybdenum cofactor guanylyltransferase activity"/>
    <property type="evidence" value="ECO:0007669"/>
    <property type="project" value="UniProtKB-EC"/>
</dbReference>
<feature type="binding site" evidence="8">
    <location>
        <position position="104"/>
    </location>
    <ligand>
        <name>GTP</name>
        <dbReference type="ChEBI" id="CHEBI:37565"/>
    </ligand>
</feature>
<comment type="caution">
    <text evidence="10">The sequence shown here is derived from an EMBL/GenBank/DDBJ whole genome shotgun (WGS) entry which is preliminary data.</text>
</comment>
<dbReference type="InterPro" id="IPR013482">
    <property type="entry name" value="Molybde_CF_guanTrfase"/>
</dbReference>
<dbReference type="PANTHER" id="PTHR19136">
    <property type="entry name" value="MOLYBDENUM COFACTOR GUANYLYLTRANSFERASE"/>
    <property type="match status" value="1"/>
</dbReference>
<evidence type="ECO:0000256" key="4">
    <source>
        <dbReference type="ARBA" id="ARBA00022741"/>
    </source>
</evidence>
<dbReference type="GO" id="GO:0046872">
    <property type="term" value="F:metal ion binding"/>
    <property type="evidence" value="ECO:0007669"/>
    <property type="project" value="UniProtKB-KW"/>
</dbReference>
<evidence type="ECO:0000256" key="5">
    <source>
        <dbReference type="ARBA" id="ARBA00022842"/>
    </source>
</evidence>
<proteinExistence type="inferred from homology"/>
<gene>
    <name evidence="8" type="primary">mobA</name>
    <name evidence="10" type="ORF">AWC02_15740</name>
</gene>
<dbReference type="Pfam" id="PF12804">
    <property type="entry name" value="NTP_transf_3"/>
    <property type="match status" value="1"/>
</dbReference>
<dbReference type="HAMAP" id="MF_00316">
    <property type="entry name" value="MobA"/>
    <property type="match status" value="1"/>
</dbReference>
<protein>
    <recommendedName>
        <fullName evidence="8">Probable molybdenum cofactor guanylyltransferase</fullName>
        <shortName evidence="8">MoCo guanylyltransferase</shortName>
        <ecNumber evidence="8">2.7.7.77</ecNumber>
    </recommendedName>
    <alternativeName>
        <fullName evidence="8">GTP:molybdopterin guanylyltransferase</fullName>
    </alternativeName>
    <alternativeName>
        <fullName evidence="8">Mo-MPT guanylyltransferase</fullName>
    </alternativeName>
    <alternativeName>
        <fullName evidence="8">Molybdopterin guanylyltransferase</fullName>
    </alternativeName>
    <alternativeName>
        <fullName evidence="8">Molybdopterin-guanine dinucleotide synthase</fullName>
        <shortName evidence="8">MGD synthase</shortName>
    </alternativeName>
</protein>
<evidence type="ECO:0000256" key="3">
    <source>
        <dbReference type="ARBA" id="ARBA00022723"/>
    </source>
</evidence>
<accession>A0A1X1TE10</accession>
<dbReference type="PANTHER" id="PTHR19136:SF81">
    <property type="entry name" value="MOLYBDENUM COFACTOR GUANYLYLTRANSFERASE"/>
    <property type="match status" value="1"/>
</dbReference>
<sequence>MTAGRLAGVVLAGGDSRRMGRDKATLTVPGRFAGRTLVQHLVSVLAQRCDPVFVVAAQGQVLPTVPARVLRDEVPGLGPLPAIGLGLRAAELEGAPRAFVCAVDMPYLTTELIDLLAGAAAADIVLPRAGRDHYLAGVYRTGLAPTVQTLVAAGQRRVGALIDAVDVRRVVLADASPLVNLNSPDDIAGLP</sequence>
<dbReference type="EMBL" id="LQOT01000060">
    <property type="protein sequence ID" value="ORV42781.1"/>
    <property type="molecule type" value="Genomic_DNA"/>
</dbReference>
<evidence type="ECO:0000313" key="11">
    <source>
        <dbReference type="Proteomes" id="UP000193465"/>
    </source>
</evidence>
<dbReference type="RefSeq" id="WP_085129673.1">
    <property type="nucleotide sequence ID" value="NZ_LQOT01000060.1"/>
</dbReference>
<dbReference type="Gene3D" id="3.90.550.10">
    <property type="entry name" value="Spore Coat Polysaccharide Biosynthesis Protein SpsA, Chain A"/>
    <property type="match status" value="1"/>
</dbReference>
<keyword evidence="4 8" id="KW-0547">Nucleotide-binding</keyword>
<evidence type="ECO:0000313" key="10">
    <source>
        <dbReference type="EMBL" id="ORV42781.1"/>
    </source>
</evidence>
<dbReference type="GO" id="GO:0005525">
    <property type="term" value="F:GTP binding"/>
    <property type="evidence" value="ECO:0007669"/>
    <property type="project" value="UniProtKB-UniRule"/>
</dbReference>
<comment type="domain">
    <text evidence="8">The N-terminal domain determines nucleotide recognition and specific binding, while the C-terminal domain determines the specific binding to the target protein.</text>
</comment>
<comment type="subcellular location">
    <subcellularLocation>
        <location evidence="8">Cytoplasm</location>
    </subcellularLocation>
</comment>
<keyword evidence="2 8" id="KW-0808">Transferase</keyword>
<feature type="domain" description="MobA-like NTP transferase" evidence="9">
    <location>
        <begin position="8"/>
        <end position="161"/>
    </location>
</feature>
<name>A0A1X1TE10_9MYCO</name>
<keyword evidence="11" id="KW-1185">Reference proteome</keyword>
<feature type="binding site" evidence="8">
    <location>
        <position position="104"/>
    </location>
    <ligand>
        <name>Mg(2+)</name>
        <dbReference type="ChEBI" id="CHEBI:18420"/>
    </ligand>
</feature>